<dbReference type="EMBL" id="LR796969">
    <property type="protein sequence ID" value="CAB4178637.1"/>
    <property type="molecule type" value="Genomic_DNA"/>
</dbReference>
<evidence type="ECO:0000313" key="1">
    <source>
        <dbReference type="EMBL" id="CAB4166727.1"/>
    </source>
</evidence>
<evidence type="ECO:0000313" key="4">
    <source>
        <dbReference type="EMBL" id="CAB4219465.1"/>
    </source>
</evidence>
<reference evidence="1" key="1">
    <citation type="submission" date="2020-04" db="EMBL/GenBank/DDBJ databases">
        <authorList>
            <person name="Chiriac C."/>
            <person name="Salcher M."/>
            <person name="Ghai R."/>
            <person name="Kavagutti S V."/>
        </authorList>
    </citation>
    <scope>NUCLEOTIDE SEQUENCE</scope>
</reference>
<sequence>MDKDLWMNPLKLADDLDNANGFQYIAQLGLASQAATMLRQQQAEIESLKGGFFDWSGLKSVTKVNHEFNSSQLKELTDEEIIQTYADIDGKGIVEFAKAILIKAQEK</sequence>
<name>A0A6J5P6D1_9CAUD</name>
<gene>
    <name evidence="3" type="ORF">UFOVP1019_38</name>
    <name evidence="4" type="ORF">UFOVP1618_12</name>
    <name evidence="1" type="ORF">UFOVP846_48</name>
    <name evidence="2" type="ORF">UFOVP940_40</name>
</gene>
<evidence type="ECO:0000313" key="3">
    <source>
        <dbReference type="EMBL" id="CAB4178637.1"/>
    </source>
</evidence>
<proteinExistence type="predicted"/>
<protein>
    <submittedName>
        <fullName evidence="1">Uncharacterized protein</fullName>
    </submittedName>
</protein>
<dbReference type="EMBL" id="LR796891">
    <property type="protein sequence ID" value="CAB4173233.1"/>
    <property type="molecule type" value="Genomic_DNA"/>
</dbReference>
<dbReference type="EMBL" id="LR796779">
    <property type="protein sequence ID" value="CAB4166727.1"/>
    <property type="molecule type" value="Genomic_DNA"/>
</dbReference>
<accession>A0A6J5P6D1</accession>
<dbReference type="EMBL" id="LR797482">
    <property type="protein sequence ID" value="CAB4219465.1"/>
    <property type="molecule type" value="Genomic_DNA"/>
</dbReference>
<evidence type="ECO:0000313" key="2">
    <source>
        <dbReference type="EMBL" id="CAB4173233.1"/>
    </source>
</evidence>
<organism evidence="1">
    <name type="scientific">uncultured Caudovirales phage</name>
    <dbReference type="NCBI Taxonomy" id="2100421"/>
    <lineage>
        <taxon>Viruses</taxon>
        <taxon>Duplodnaviria</taxon>
        <taxon>Heunggongvirae</taxon>
        <taxon>Uroviricota</taxon>
        <taxon>Caudoviricetes</taxon>
        <taxon>Peduoviridae</taxon>
        <taxon>Maltschvirus</taxon>
        <taxon>Maltschvirus maltsch</taxon>
    </lineage>
</organism>